<reference evidence="2" key="2">
    <citation type="submission" date="2022-01" db="EMBL/GenBank/DDBJ databases">
        <authorList>
            <person name="Yamashiro T."/>
            <person name="Shiraishi A."/>
            <person name="Satake H."/>
            <person name="Nakayama K."/>
        </authorList>
    </citation>
    <scope>NUCLEOTIDE SEQUENCE</scope>
</reference>
<gene>
    <name evidence="2" type="ORF">Tco_1031697</name>
</gene>
<dbReference type="Proteomes" id="UP001151760">
    <property type="component" value="Unassembled WGS sequence"/>
</dbReference>
<protein>
    <submittedName>
        <fullName evidence="2">Uncharacterized protein</fullName>
    </submittedName>
</protein>
<feature type="compositionally biased region" description="Acidic residues" evidence="1">
    <location>
        <begin position="219"/>
        <end position="237"/>
    </location>
</feature>
<proteinExistence type="predicted"/>
<reference evidence="2" key="1">
    <citation type="journal article" date="2022" name="Int. J. Mol. Sci.">
        <title>Draft Genome of Tanacetum Coccineum: Genomic Comparison of Closely Related Tanacetum-Family Plants.</title>
        <authorList>
            <person name="Yamashiro T."/>
            <person name="Shiraishi A."/>
            <person name="Nakayama K."/>
            <person name="Satake H."/>
        </authorList>
    </citation>
    <scope>NUCLEOTIDE SEQUENCE</scope>
</reference>
<feature type="compositionally biased region" description="Polar residues" evidence="1">
    <location>
        <begin position="125"/>
        <end position="139"/>
    </location>
</feature>
<sequence>MITALDLSARHILQSYSLGSPAWNPECQTCQFLASRRTGETVDIFEESELELTKKKTASRRVVKKKVIIYVDDNIIPDPDVTLELGKSISITEAEEEEAARQVHATHARIVTESVPEPAKKKTGSRSTRSVVIQDTPSAPKSKPAVSKLKLKSVQSLTPKEQKVADVMQALKESKKTSKRLPGTRGSSEGTGRIPRVLDESTVVSATSSEGTKSKYSEEDLSEEEEIDWVDSEEDDEKTGKEQVNDDEDEEMLNAKVEDSRKGDAEVSDVAKALKRLKKQKMNPRKLNFLQQAPTYLYLQISSLLDIKIQYEVSHIQSLSVLKVPVSVISEPSVLTPVQETHSAAPVTALPPPSVSTIPPTPLQQSTSPIPSPPIITDALTITTDV</sequence>
<name>A0ABQ5GA39_9ASTR</name>
<feature type="region of interest" description="Disordered" evidence="1">
    <location>
        <begin position="105"/>
        <end position="265"/>
    </location>
</feature>
<evidence type="ECO:0000313" key="2">
    <source>
        <dbReference type="EMBL" id="GJT72411.1"/>
    </source>
</evidence>
<evidence type="ECO:0000313" key="3">
    <source>
        <dbReference type="Proteomes" id="UP001151760"/>
    </source>
</evidence>
<dbReference type="EMBL" id="BQNB010018255">
    <property type="protein sequence ID" value="GJT72411.1"/>
    <property type="molecule type" value="Genomic_DNA"/>
</dbReference>
<feature type="compositionally biased region" description="Basic and acidic residues" evidence="1">
    <location>
        <begin position="256"/>
        <end position="265"/>
    </location>
</feature>
<feature type="compositionally biased region" description="Polar residues" evidence="1">
    <location>
        <begin position="202"/>
        <end position="211"/>
    </location>
</feature>
<keyword evidence="3" id="KW-1185">Reference proteome</keyword>
<organism evidence="2 3">
    <name type="scientific">Tanacetum coccineum</name>
    <dbReference type="NCBI Taxonomy" id="301880"/>
    <lineage>
        <taxon>Eukaryota</taxon>
        <taxon>Viridiplantae</taxon>
        <taxon>Streptophyta</taxon>
        <taxon>Embryophyta</taxon>
        <taxon>Tracheophyta</taxon>
        <taxon>Spermatophyta</taxon>
        <taxon>Magnoliopsida</taxon>
        <taxon>eudicotyledons</taxon>
        <taxon>Gunneridae</taxon>
        <taxon>Pentapetalae</taxon>
        <taxon>asterids</taxon>
        <taxon>campanulids</taxon>
        <taxon>Asterales</taxon>
        <taxon>Asteraceae</taxon>
        <taxon>Asteroideae</taxon>
        <taxon>Anthemideae</taxon>
        <taxon>Anthemidinae</taxon>
        <taxon>Tanacetum</taxon>
    </lineage>
</organism>
<accession>A0ABQ5GA39</accession>
<comment type="caution">
    <text evidence="2">The sequence shown here is derived from an EMBL/GenBank/DDBJ whole genome shotgun (WGS) entry which is preliminary data.</text>
</comment>
<evidence type="ECO:0000256" key="1">
    <source>
        <dbReference type="SAM" id="MobiDB-lite"/>
    </source>
</evidence>